<evidence type="ECO:0000313" key="19">
    <source>
        <dbReference type="Proteomes" id="UP000253594"/>
    </source>
</evidence>
<evidence type="ECO:0000256" key="10">
    <source>
        <dbReference type="ARBA" id="ARBA00023288"/>
    </source>
</evidence>
<dbReference type="EMBL" id="NFFZ01000034">
    <property type="protein sequence ID" value="OTI55006.1"/>
    <property type="molecule type" value="Genomic_DNA"/>
</dbReference>
<evidence type="ECO:0000313" key="16">
    <source>
        <dbReference type="EMBL" id="RCI75095.1"/>
    </source>
</evidence>
<reference evidence="16 19" key="3">
    <citation type="submission" date="2018-07" db="EMBL/GenBank/DDBJ databases">
        <title>Mechanisms of high-level aminoglycoside resistance among Gram-negative pathogens in Brazil.</title>
        <authorList>
            <person name="Ballaben A.S."/>
            <person name="Darini A.L.C."/>
            <person name="Doi Y."/>
        </authorList>
    </citation>
    <scope>NUCLEOTIDE SEQUENCE [LARGE SCALE GENOMIC DNA]</scope>
    <source>
        <strain evidence="16 19">B2-305</strain>
    </source>
</reference>
<evidence type="ECO:0000256" key="6">
    <source>
        <dbReference type="ARBA" id="ARBA00022729"/>
    </source>
</evidence>
<dbReference type="Proteomes" id="UP000194857">
    <property type="component" value="Unassembled WGS sequence"/>
</dbReference>
<dbReference type="GO" id="GO:0005886">
    <property type="term" value="C:plasma membrane"/>
    <property type="evidence" value="ECO:0007669"/>
    <property type="project" value="UniProtKB-SubCell"/>
</dbReference>
<comment type="caution">
    <text evidence="15">The sequence shown here is derived from an EMBL/GenBank/DDBJ whole genome shotgun (WGS) entry which is preliminary data.</text>
</comment>
<keyword evidence="10" id="KW-0449">Lipoprotein</keyword>
<keyword evidence="8" id="KW-0472">Membrane</keyword>
<feature type="domain" description="Multidrug resistance protein MdtA-like beta-barrel" evidence="13">
    <location>
        <begin position="254"/>
        <end position="344"/>
    </location>
</feature>
<dbReference type="Gene3D" id="2.40.30.170">
    <property type="match status" value="1"/>
</dbReference>
<keyword evidence="4" id="KW-1003">Cell membrane</keyword>
<accession>A0A2V3GTR8</accession>
<dbReference type="FunFam" id="2.40.30.170:FF:000001">
    <property type="entry name" value="Multidrug resistance efflux transporter MdtE"/>
    <property type="match status" value="1"/>
</dbReference>
<comment type="similarity">
    <text evidence="2">Belongs to the membrane fusion protein (MFP) (TC 8.A.1) family.</text>
</comment>
<comment type="subcellular location">
    <subcellularLocation>
        <location evidence="1">Cell inner membrane</location>
        <topology evidence="1">Lipid-anchor</topology>
    </subcellularLocation>
</comment>
<dbReference type="InterPro" id="IPR006143">
    <property type="entry name" value="RND_pump_MFP"/>
</dbReference>
<evidence type="ECO:0000256" key="8">
    <source>
        <dbReference type="ARBA" id="ARBA00023136"/>
    </source>
</evidence>
<evidence type="ECO:0000259" key="12">
    <source>
        <dbReference type="Pfam" id="PF25917"/>
    </source>
</evidence>
<dbReference type="InterPro" id="IPR058194">
    <property type="entry name" value="MexA"/>
</dbReference>
<sequence>MGHGAGWITGHRAKTFQVFSREAFGRLQTPMNVSILPAFFEPVQRLHAASAAFAHEDNAMQRTPAMRVLVPALLVAISALSGCGKSEAPPPAQTPEVGIVTLEAQTVTLNTELPGRTNAFRIAEVRPQVNGIILKRLFKEGSDVKAGQQLYQIDPATYEADYQSAQANLASTQEQAQRYKLLVADQAVSKQQYADANAAYLQSKAAVEQARINLRYTKVLSPISGRIGRSAVTEGALVTNGQANAMATVQQLDPIYVDVTQPSTALLRLRRELASGQLERAGDNAAKVSLKLEDGSQYPLEGRLEFSEVSVDEGTGSVTIRAVFPNPNNELLPGMFVHAQLQEGVKQKAILAPQQGVTRDLKGQATALVVNAQNKVELRVIKADRVIGDKWLVTEGLNAGDKIITEGLQFVQPGVEVKTVPAKNVASAQKADAAPAKTDSKG</sequence>
<dbReference type="PANTHER" id="PTHR30158:SF3">
    <property type="entry name" value="MULTIDRUG EFFLUX PUMP SUBUNIT ACRA-RELATED"/>
    <property type="match status" value="1"/>
</dbReference>
<evidence type="ECO:0000259" key="13">
    <source>
        <dbReference type="Pfam" id="PF25944"/>
    </source>
</evidence>
<dbReference type="InterPro" id="IPR058626">
    <property type="entry name" value="MdtA-like_b-barrel"/>
</dbReference>
<feature type="domain" description="Multidrug resistance protein MdtA-like alpha-helical hairpin" evidence="11">
    <location>
        <begin position="156"/>
        <end position="217"/>
    </location>
</feature>
<dbReference type="SMR" id="A0A2V3GTR8"/>
<reference evidence="17 20" key="2">
    <citation type="submission" date="2017-08" db="EMBL/GenBank/DDBJ databases">
        <authorList>
            <person name="Feschi L."/>
            <person name="Jeukens J."/>
            <person name="Emond-Rheault J.-G."/>
            <person name="Kukavica-Ibrulj I."/>
            <person name="Boyle B."/>
            <person name="Levesque R.C."/>
        </authorList>
    </citation>
    <scope>NUCLEOTIDE SEQUENCE [LARGE SCALE GENOMIC DNA]</scope>
    <source>
        <strain evidence="17 20">PA-W36</strain>
    </source>
</reference>
<evidence type="ECO:0000256" key="5">
    <source>
        <dbReference type="ARBA" id="ARBA00022519"/>
    </source>
</evidence>
<proteinExistence type="inferred from homology"/>
<name>A0A2V3GTR8_PSEAI</name>
<evidence type="ECO:0000256" key="3">
    <source>
        <dbReference type="ARBA" id="ARBA00022448"/>
    </source>
</evidence>
<evidence type="ECO:0000256" key="7">
    <source>
        <dbReference type="ARBA" id="ARBA00023054"/>
    </source>
</evidence>
<dbReference type="Pfam" id="PF25967">
    <property type="entry name" value="RND-MFP_C"/>
    <property type="match status" value="1"/>
</dbReference>
<dbReference type="Proteomes" id="UP000253594">
    <property type="component" value="Unassembled WGS sequence"/>
</dbReference>
<reference evidence="15 18" key="1">
    <citation type="submission" date="2017-05" db="EMBL/GenBank/DDBJ databases">
        <authorList>
            <person name="Song R."/>
            <person name="Chenine A.L."/>
            <person name="Ruprecht R.M."/>
        </authorList>
    </citation>
    <scope>NUCLEOTIDE SEQUENCE [LARGE SCALE GENOMIC DNA]</scope>
    <source>
        <strain evidence="15 18">S567_C10_BS</strain>
    </source>
</reference>
<evidence type="ECO:0000256" key="9">
    <source>
        <dbReference type="ARBA" id="ARBA00023139"/>
    </source>
</evidence>
<keyword evidence="5" id="KW-0997">Cell inner membrane</keyword>
<gene>
    <name evidence="16" type="primary">mexA</name>
    <name evidence="15" type="ORF">CAZ10_35280</name>
    <name evidence="16" type="ORF">DT376_09430</name>
    <name evidence="17" type="ORF">IPC1295_09635</name>
</gene>
<feature type="domain" description="Multidrug resistance protein MdtA-like barrel-sandwich hybrid" evidence="12">
    <location>
        <begin position="121"/>
        <end position="250"/>
    </location>
</feature>
<reference evidence="17 20" key="4">
    <citation type="submission" date="2019-01" db="EMBL/GenBank/DDBJ databases">
        <title>The Pseudomonas aeruginosa pan-genome provides new insights on its population structure, horizontal gene transfer and pathogenicity.</title>
        <authorList>
            <person name="Freschi L."/>
            <person name="Vincent A.T."/>
            <person name="Jeukens J."/>
            <person name="Emond-Rheault J.-G."/>
            <person name="Kukavica-Ibrulj I."/>
            <person name="Dupont M.-J."/>
            <person name="Charette S.J."/>
            <person name="Boyle B."/>
            <person name="Levesque R.C."/>
        </authorList>
    </citation>
    <scope>NUCLEOTIDE SEQUENCE [LARGE SCALE GENOMIC DNA]</scope>
    <source>
        <strain evidence="17 20">PA-W36</strain>
    </source>
</reference>
<dbReference type="Gene3D" id="2.40.420.20">
    <property type="match status" value="1"/>
</dbReference>
<dbReference type="GO" id="GO:0042908">
    <property type="term" value="P:xenobiotic transport"/>
    <property type="evidence" value="ECO:0007669"/>
    <property type="project" value="UniProtKB-ARBA"/>
</dbReference>
<dbReference type="Gene3D" id="2.40.50.100">
    <property type="match status" value="1"/>
</dbReference>
<evidence type="ECO:0000313" key="18">
    <source>
        <dbReference type="Proteomes" id="UP000194857"/>
    </source>
</evidence>
<dbReference type="Pfam" id="PF25917">
    <property type="entry name" value="BSH_RND"/>
    <property type="match status" value="1"/>
</dbReference>
<dbReference type="Pfam" id="PF25876">
    <property type="entry name" value="HH_MFP_RND"/>
    <property type="match status" value="1"/>
</dbReference>
<dbReference type="FunFam" id="2.40.420.20:FF:000001">
    <property type="entry name" value="Efflux RND transporter periplasmic adaptor subunit"/>
    <property type="match status" value="1"/>
</dbReference>
<evidence type="ECO:0000259" key="11">
    <source>
        <dbReference type="Pfam" id="PF25876"/>
    </source>
</evidence>
<keyword evidence="7" id="KW-0175">Coiled coil</keyword>
<dbReference type="EMBL" id="QORE01000232">
    <property type="protein sequence ID" value="RCI75095.1"/>
    <property type="molecule type" value="Genomic_DNA"/>
</dbReference>
<dbReference type="Pfam" id="PF25944">
    <property type="entry name" value="Beta-barrel_RND"/>
    <property type="match status" value="1"/>
</dbReference>
<keyword evidence="6" id="KW-0732">Signal</keyword>
<evidence type="ECO:0000259" key="14">
    <source>
        <dbReference type="Pfam" id="PF25967"/>
    </source>
</evidence>
<dbReference type="Gene3D" id="1.10.287.470">
    <property type="entry name" value="Helix hairpin bin"/>
    <property type="match status" value="1"/>
</dbReference>
<dbReference type="GO" id="GO:0009636">
    <property type="term" value="P:response to toxic substance"/>
    <property type="evidence" value="ECO:0007669"/>
    <property type="project" value="UniProtKB-ARBA"/>
</dbReference>
<feature type="domain" description="Multidrug resistance protein MdtA-like C-terminal permuted SH3" evidence="14">
    <location>
        <begin position="349"/>
        <end position="409"/>
    </location>
</feature>
<dbReference type="NCBIfam" id="NF033834">
    <property type="entry name" value="RND_adapt_MexA"/>
    <property type="match status" value="1"/>
</dbReference>
<organism evidence="15 18">
    <name type="scientific">Pseudomonas aeruginosa</name>
    <dbReference type="NCBI Taxonomy" id="287"/>
    <lineage>
        <taxon>Bacteria</taxon>
        <taxon>Pseudomonadati</taxon>
        <taxon>Pseudomonadota</taxon>
        <taxon>Gammaproteobacteria</taxon>
        <taxon>Pseudomonadales</taxon>
        <taxon>Pseudomonadaceae</taxon>
        <taxon>Pseudomonas</taxon>
    </lineage>
</organism>
<dbReference type="PANTHER" id="PTHR30158">
    <property type="entry name" value="ACRA/E-RELATED COMPONENT OF DRUG EFFLUX TRANSPORTER"/>
    <property type="match status" value="1"/>
</dbReference>
<dbReference type="AlphaFoldDB" id="A0A2V3GTR8"/>
<dbReference type="EMBL" id="NSNE01000004">
    <property type="protein sequence ID" value="RPM19409.1"/>
    <property type="molecule type" value="Genomic_DNA"/>
</dbReference>
<evidence type="ECO:0000313" key="17">
    <source>
        <dbReference type="EMBL" id="RPM19409.1"/>
    </source>
</evidence>
<evidence type="ECO:0000256" key="1">
    <source>
        <dbReference type="ARBA" id="ARBA00004519"/>
    </source>
</evidence>
<keyword evidence="9" id="KW-0564">Palmitate</keyword>
<dbReference type="GO" id="GO:0046677">
    <property type="term" value="P:response to antibiotic"/>
    <property type="evidence" value="ECO:0007669"/>
    <property type="project" value="TreeGrafter"/>
</dbReference>
<evidence type="ECO:0000256" key="4">
    <source>
        <dbReference type="ARBA" id="ARBA00022475"/>
    </source>
</evidence>
<evidence type="ECO:0000313" key="20">
    <source>
        <dbReference type="Proteomes" id="UP000284767"/>
    </source>
</evidence>
<evidence type="ECO:0000256" key="2">
    <source>
        <dbReference type="ARBA" id="ARBA00009477"/>
    </source>
</evidence>
<dbReference type="GO" id="GO:0022857">
    <property type="term" value="F:transmembrane transporter activity"/>
    <property type="evidence" value="ECO:0007669"/>
    <property type="project" value="InterPro"/>
</dbReference>
<dbReference type="Proteomes" id="UP000284767">
    <property type="component" value="Unassembled WGS sequence"/>
</dbReference>
<dbReference type="SUPFAM" id="SSF111369">
    <property type="entry name" value="HlyD-like secretion proteins"/>
    <property type="match status" value="1"/>
</dbReference>
<protein>
    <submittedName>
        <fullName evidence="15">MexA family multidrug efflux RND transporter periplasmic adaptor subunit</fullName>
    </submittedName>
</protein>
<dbReference type="InterPro" id="IPR058625">
    <property type="entry name" value="MdtA-like_BSH"/>
</dbReference>
<evidence type="ECO:0000313" key="15">
    <source>
        <dbReference type="EMBL" id="OTI55006.1"/>
    </source>
</evidence>
<dbReference type="NCBIfam" id="TIGR01730">
    <property type="entry name" value="RND_mfp"/>
    <property type="match status" value="1"/>
</dbReference>
<dbReference type="InterPro" id="IPR058627">
    <property type="entry name" value="MdtA-like_C"/>
</dbReference>
<keyword evidence="3" id="KW-0813">Transport</keyword>
<dbReference type="InterPro" id="IPR058624">
    <property type="entry name" value="MdtA-like_HH"/>
</dbReference>